<dbReference type="PANTHER" id="PTHR48050">
    <property type="entry name" value="STEROL 3-BETA-GLUCOSYLTRANSFERASE"/>
    <property type="match status" value="1"/>
</dbReference>
<proteinExistence type="predicted"/>
<keyword evidence="4" id="KW-1185">Reference proteome</keyword>
<accession>A0A833N7I3</accession>
<dbReference type="Pfam" id="PF03033">
    <property type="entry name" value="Glyco_transf_28"/>
    <property type="match status" value="1"/>
</dbReference>
<sequence>MSRILLITYGSYGDLHPYIGMGKALLAAGHEVTLISHLQYKENVEKFGLKFIAMRPSEEDFIANINWAEKAHNPNTGTQYFIKELILPYLEESFQLLEKEIPKYDLVIPHFLTFAAPLVADKYKVPWLSCLLQPSAIFSVYDPPYIGNLKYLSYFKFLGPRFLNLIHPFLFRNWHEVLSPVNELRLKLGQPKLSHKQHFGEFSQKGIIALFPKEFANKQSDWPQGIHQLGFPLFDQESSATISNETQKFLDKGEAPVVFTLGSTVVRSSNSFYENAYEAVKEIGLRAIFLVGKTPNRVPIAAYKDSGIHISDYEPFSALFSHCSVVVHQCGIGTTGQALAAAKPQILIPFSHDQPDNARRIVNLGIGLTIPADSLSKRKLTSAIRKVIRNSSFKIKAEKIAQEIEFNGFNNRFVDVINKFLKNK</sequence>
<dbReference type="RefSeq" id="WP_152212439.1">
    <property type="nucleotide sequence ID" value="NZ_WFLN01000005.1"/>
</dbReference>
<feature type="domain" description="Erythromycin biosynthesis protein CIII-like C-terminal" evidence="2">
    <location>
        <begin position="307"/>
        <end position="404"/>
    </location>
</feature>
<reference evidence="3 4" key="1">
    <citation type="submission" date="2019-10" db="EMBL/GenBank/DDBJ databases">
        <title>New genus of Silvanigrellaceae.</title>
        <authorList>
            <person name="Pitt A."/>
            <person name="Hahn M.W."/>
        </authorList>
    </citation>
    <scope>NUCLEOTIDE SEQUENCE [LARGE SCALE GENOMIC DNA]</scope>
    <source>
        <strain evidence="3 4">33A1-SZDP</strain>
    </source>
</reference>
<evidence type="ECO:0008006" key="5">
    <source>
        <dbReference type="Google" id="ProtNLM"/>
    </source>
</evidence>
<dbReference type="SUPFAM" id="SSF53756">
    <property type="entry name" value="UDP-Glycosyltransferase/glycogen phosphorylase"/>
    <property type="match status" value="1"/>
</dbReference>
<dbReference type="AlphaFoldDB" id="A0A833N7I3"/>
<organism evidence="3 4">
    <name type="scientific">Fluviispira multicolorata</name>
    <dbReference type="NCBI Taxonomy" id="2654512"/>
    <lineage>
        <taxon>Bacteria</taxon>
        <taxon>Pseudomonadati</taxon>
        <taxon>Bdellovibrionota</taxon>
        <taxon>Oligoflexia</taxon>
        <taxon>Silvanigrellales</taxon>
        <taxon>Silvanigrellaceae</taxon>
        <taxon>Fluviispira</taxon>
    </lineage>
</organism>
<dbReference type="GO" id="GO:0016758">
    <property type="term" value="F:hexosyltransferase activity"/>
    <property type="evidence" value="ECO:0007669"/>
    <property type="project" value="InterPro"/>
</dbReference>
<dbReference type="PANTHER" id="PTHR48050:SF13">
    <property type="entry name" value="STEROL 3-BETA-GLUCOSYLTRANSFERASE UGT80A2"/>
    <property type="match status" value="1"/>
</dbReference>
<evidence type="ECO:0000259" key="2">
    <source>
        <dbReference type="Pfam" id="PF06722"/>
    </source>
</evidence>
<protein>
    <recommendedName>
        <fullName evidence="5">UDP:flavonoid glycosyltransferase YjiC, YdhE family</fullName>
    </recommendedName>
</protein>
<dbReference type="InterPro" id="IPR002213">
    <property type="entry name" value="UDP_glucos_trans"/>
</dbReference>
<dbReference type="Pfam" id="PF06722">
    <property type="entry name" value="EryCIII-like_C"/>
    <property type="match status" value="1"/>
</dbReference>
<evidence type="ECO:0000313" key="3">
    <source>
        <dbReference type="EMBL" id="KAB8032200.1"/>
    </source>
</evidence>
<dbReference type="Gene3D" id="3.40.50.2000">
    <property type="entry name" value="Glycogen Phosphorylase B"/>
    <property type="match status" value="2"/>
</dbReference>
<evidence type="ECO:0000259" key="1">
    <source>
        <dbReference type="Pfam" id="PF03033"/>
    </source>
</evidence>
<comment type="caution">
    <text evidence="3">The sequence shown here is derived from an EMBL/GenBank/DDBJ whole genome shotgun (WGS) entry which is preliminary data.</text>
</comment>
<dbReference type="GO" id="GO:0005975">
    <property type="term" value="P:carbohydrate metabolic process"/>
    <property type="evidence" value="ECO:0007669"/>
    <property type="project" value="InterPro"/>
</dbReference>
<feature type="domain" description="Glycosyltransferase family 28 N-terminal" evidence="1">
    <location>
        <begin position="4"/>
        <end position="98"/>
    </location>
</feature>
<dbReference type="InterPro" id="IPR050426">
    <property type="entry name" value="Glycosyltransferase_28"/>
</dbReference>
<dbReference type="Proteomes" id="UP000442694">
    <property type="component" value="Unassembled WGS sequence"/>
</dbReference>
<dbReference type="EMBL" id="WFLN01000005">
    <property type="protein sequence ID" value="KAB8032200.1"/>
    <property type="molecule type" value="Genomic_DNA"/>
</dbReference>
<name>A0A833N7I3_9BACT</name>
<gene>
    <name evidence="3" type="ORF">GCL57_06015</name>
</gene>
<dbReference type="GO" id="GO:0008194">
    <property type="term" value="F:UDP-glycosyltransferase activity"/>
    <property type="evidence" value="ECO:0007669"/>
    <property type="project" value="InterPro"/>
</dbReference>
<dbReference type="InterPro" id="IPR010610">
    <property type="entry name" value="EryCIII-like_C"/>
</dbReference>
<evidence type="ECO:0000313" key="4">
    <source>
        <dbReference type="Proteomes" id="UP000442694"/>
    </source>
</evidence>
<dbReference type="GO" id="GO:0033072">
    <property type="term" value="P:vancomycin biosynthetic process"/>
    <property type="evidence" value="ECO:0007669"/>
    <property type="project" value="UniProtKB-ARBA"/>
</dbReference>
<dbReference type="InterPro" id="IPR004276">
    <property type="entry name" value="GlycoTrans_28_N"/>
</dbReference>
<dbReference type="CDD" id="cd03784">
    <property type="entry name" value="GT1_Gtf-like"/>
    <property type="match status" value="1"/>
</dbReference>